<evidence type="ECO:0000259" key="1">
    <source>
        <dbReference type="PROSITE" id="PS50404"/>
    </source>
</evidence>
<dbReference type="InterPro" id="IPR050931">
    <property type="entry name" value="Mito_Protein_Transport_Metaxin"/>
</dbReference>
<dbReference type="SUPFAM" id="SSF52833">
    <property type="entry name" value="Thioredoxin-like"/>
    <property type="match status" value="1"/>
</dbReference>
<dbReference type="SFLD" id="SFLDG01200">
    <property type="entry name" value="SUF1.1"/>
    <property type="match status" value="1"/>
</dbReference>
<reference evidence="2 3" key="1">
    <citation type="submission" date="2023-09" db="EMBL/GenBank/DDBJ databases">
        <title>Whole genome shotgun sequencing (WGS) of Bosea sp. ZW T0_25, isolated from stored onions (Allium cepa).</title>
        <authorList>
            <person name="Stoll D.A."/>
            <person name="Huch M."/>
        </authorList>
    </citation>
    <scope>NUCLEOTIDE SEQUENCE [LARGE SCALE GENOMIC DNA]</scope>
    <source>
        <strain evidence="2 3">ZW T0_25</strain>
    </source>
</reference>
<dbReference type="InterPro" id="IPR033468">
    <property type="entry name" value="Metaxin_GST"/>
</dbReference>
<dbReference type="InterPro" id="IPR036282">
    <property type="entry name" value="Glutathione-S-Trfase_C_sf"/>
</dbReference>
<dbReference type="InterPro" id="IPR026928">
    <property type="entry name" value="FAX/IsoI-like"/>
</dbReference>
<dbReference type="SFLD" id="SFLDG01180">
    <property type="entry name" value="SUF1"/>
    <property type="match status" value="1"/>
</dbReference>
<dbReference type="InterPro" id="IPR040079">
    <property type="entry name" value="Glutathione_S-Trfase"/>
</dbReference>
<dbReference type="PANTHER" id="PTHR12289">
    <property type="entry name" value="METAXIN RELATED"/>
    <property type="match status" value="1"/>
</dbReference>
<dbReference type="InterPro" id="IPR004045">
    <property type="entry name" value="Glutathione_S-Trfase_N"/>
</dbReference>
<dbReference type="Pfam" id="PF17171">
    <property type="entry name" value="GST_C_6"/>
    <property type="match status" value="1"/>
</dbReference>
<dbReference type="InterPro" id="IPR012336">
    <property type="entry name" value="Thioredoxin-like_fold"/>
</dbReference>
<dbReference type="SUPFAM" id="SSF47616">
    <property type="entry name" value="GST C-terminal domain-like"/>
    <property type="match status" value="1"/>
</dbReference>
<evidence type="ECO:0000313" key="2">
    <source>
        <dbReference type="EMBL" id="MDU0340135.1"/>
    </source>
</evidence>
<gene>
    <name evidence="2" type="ORF">RKE40_09600</name>
</gene>
<dbReference type="PANTHER" id="PTHR12289:SF41">
    <property type="entry name" value="FAILED AXON CONNECTIONS-RELATED"/>
    <property type="match status" value="1"/>
</dbReference>
<comment type="caution">
    <text evidence="2">The sequence shown here is derived from an EMBL/GenBank/DDBJ whole genome shotgun (WGS) entry which is preliminary data.</text>
</comment>
<evidence type="ECO:0000313" key="3">
    <source>
        <dbReference type="Proteomes" id="UP001254257"/>
    </source>
</evidence>
<dbReference type="Pfam" id="PF17172">
    <property type="entry name" value="GST_N_4"/>
    <property type="match status" value="1"/>
</dbReference>
<name>A0ABU3S5S6_9HYPH</name>
<dbReference type="Gene3D" id="3.40.30.10">
    <property type="entry name" value="Glutaredoxin"/>
    <property type="match status" value="1"/>
</dbReference>
<dbReference type="PROSITE" id="PS50404">
    <property type="entry name" value="GST_NTER"/>
    <property type="match status" value="1"/>
</dbReference>
<protein>
    <submittedName>
        <fullName evidence="2">Glutathione S-transferase family protein</fullName>
    </submittedName>
</protein>
<sequence length="239" mass="26588">MLELHVFGPGFGLPDPSPFCVKAMILMEMSGLPYRRIRGNLRKAPKGKFPVLVDDGEIIPDTSFIRLHLERKHVIDFDKGLSAEQRGLAWAVEKMLEDHLYWQIVQERWANPANFDKGPRHFFNAVPAPLRPLVIAMVKREVRRNLHGHGIGRHSDEERLILARQALDSLSGLLGSKPYLTGPAPCGGDATLGAFMISGLCETFDSPLRGALAEHANLVAYAGRMRDRYFKADAEAAPV</sequence>
<organism evidence="2 3">
    <name type="scientific">Bosea rubneri</name>
    <dbReference type="NCBI Taxonomy" id="3075434"/>
    <lineage>
        <taxon>Bacteria</taxon>
        <taxon>Pseudomonadati</taxon>
        <taxon>Pseudomonadota</taxon>
        <taxon>Alphaproteobacteria</taxon>
        <taxon>Hyphomicrobiales</taxon>
        <taxon>Boseaceae</taxon>
        <taxon>Bosea</taxon>
    </lineage>
</organism>
<dbReference type="EMBL" id="JAWDID010000011">
    <property type="protein sequence ID" value="MDU0340135.1"/>
    <property type="molecule type" value="Genomic_DNA"/>
</dbReference>
<dbReference type="InterPro" id="IPR036249">
    <property type="entry name" value="Thioredoxin-like_sf"/>
</dbReference>
<proteinExistence type="predicted"/>
<keyword evidence="3" id="KW-1185">Reference proteome</keyword>
<feature type="domain" description="GST N-terminal" evidence="1">
    <location>
        <begin position="7"/>
        <end position="77"/>
    </location>
</feature>
<dbReference type="RefSeq" id="WP_316018009.1">
    <property type="nucleotide sequence ID" value="NZ_JAWDID010000011.1"/>
</dbReference>
<dbReference type="Proteomes" id="UP001254257">
    <property type="component" value="Unassembled WGS sequence"/>
</dbReference>
<dbReference type="SFLD" id="SFLDS00019">
    <property type="entry name" value="Glutathione_Transferase_(cytos"/>
    <property type="match status" value="1"/>
</dbReference>
<accession>A0ABU3S5S6</accession>
<dbReference type="CDD" id="cd03193">
    <property type="entry name" value="GST_C_Metaxin"/>
    <property type="match status" value="1"/>
</dbReference>